<evidence type="ECO:0000313" key="3">
    <source>
        <dbReference type="Proteomes" id="UP000193553"/>
    </source>
</evidence>
<sequence length="78" mass="8501">MLPRYCPGSGQLQRIKGSAAKPRTIVQTILARILAFAEVTPGSLVMMHRFSIAGLKVGAQDRYLGRERNGCAPNIHPL</sequence>
<comment type="caution">
    <text evidence="1">The sequence shown here is derived from an EMBL/GenBank/DDBJ whole genome shotgun (WGS) entry which is preliminary data.</text>
</comment>
<name>A0A1X3GSH5_9BRAD</name>
<dbReference type="Proteomes" id="UP000193884">
    <property type="component" value="Unassembled WGS sequence"/>
</dbReference>
<evidence type="ECO:0000313" key="1">
    <source>
        <dbReference type="EMBL" id="OSJ17410.1"/>
    </source>
</evidence>
<dbReference type="EMBL" id="NAFI01000142">
    <property type="protein sequence ID" value="OSJ17410.1"/>
    <property type="molecule type" value="Genomic_DNA"/>
</dbReference>
<dbReference type="Proteomes" id="UP000193553">
    <property type="component" value="Unassembled WGS sequence"/>
</dbReference>
<protein>
    <submittedName>
        <fullName evidence="1">Uncharacterized protein</fullName>
    </submittedName>
</protein>
<organism evidence="1 3">
    <name type="scientific">Bradyrhizobium canariense</name>
    <dbReference type="NCBI Taxonomy" id="255045"/>
    <lineage>
        <taxon>Bacteria</taxon>
        <taxon>Pseudomonadati</taxon>
        <taxon>Pseudomonadota</taxon>
        <taxon>Alphaproteobacteria</taxon>
        <taxon>Hyphomicrobiales</taxon>
        <taxon>Nitrobacteraceae</taxon>
        <taxon>Bradyrhizobium</taxon>
    </lineage>
</organism>
<keyword evidence="4" id="KW-1185">Reference proteome</keyword>
<reference evidence="3 4" key="1">
    <citation type="submission" date="2017-03" db="EMBL/GenBank/DDBJ databases">
        <title>Whole genome sequences of fourteen strains of Bradyrhizobium canariense and one strain of Bradyrhizobium japonicum isolated from Lupinus (Papilionoideae: Genisteae) species in Algeria.</title>
        <authorList>
            <person name="Crovadore J."/>
            <person name="Chekireb D."/>
            <person name="Brachmann A."/>
            <person name="Chablais R."/>
            <person name="Cochard B."/>
            <person name="Lefort F."/>
        </authorList>
    </citation>
    <scope>NUCLEOTIDE SEQUENCE [LARGE SCALE GENOMIC DNA]</scope>
    <source>
        <strain evidence="1 3">UBMA195</strain>
        <strain evidence="2 4">UBMAN05</strain>
    </source>
</reference>
<evidence type="ECO:0000313" key="2">
    <source>
        <dbReference type="EMBL" id="OSJ34607.1"/>
    </source>
</evidence>
<accession>A0A1X3GSH5</accession>
<dbReference type="EMBL" id="NAFK01000121">
    <property type="protein sequence ID" value="OSJ34607.1"/>
    <property type="molecule type" value="Genomic_DNA"/>
</dbReference>
<dbReference type="AlphaFoldDB" id="A0A1X3GSH5"/>
<gene>
    <name evidence="2" type="ORF">BST63_03255</name>
    <name evidence="1" type="ORF">BSZ18_04165</name>
</gene>
<proteinExistence type="predicted"/>
<evidence type="ECO:0000313" key="4">
    <source>
        <dbReference type="Proteomes" id="UP000193884"/>
    </source>
</evidence>